<keyword evidence="2" id="KW-1185">Reference proteome</keyword>
<dbReference type="Proteomes" id="UP000245207">
    <property type="component" value="Unassembled WGS sequence"/>
</dbReference>
<accession>A0A2U1MFM9</accession>
<dbReference type="PANTHER" id="PTHR12498:SF0">
    <property type="entry name" value="PROTEIN N-TERMINAL ASPARAGINE AMIDOHYDROLASE"/>
    <property type="match status" value="1"/>
</dbReference>
<keyword evidence="1" id="KW-0378">Hydrolase</keyword>
<dbReference type="AlphaFoldDB" id="A0A2U1MFM9"/>
<dbReference type="GO" id="GO:0006511">
    <property type="term" value="P:ubiquitin-dependent protein catabolic process"/>
    <property type="evidence" value="ECO:0007669"/>
    <property type="project" value="TreeGrafter"/>
</dbReference>
<evidence type="ECO:0000313" key="1">
    <source>
        <dbReference type="EMBL" id="PWA60065.1"/>
    </source>
</evidence>
<evidence type="ECO:0000313" key="2">
    <source>
        <dbReference type="Proteomes" id="UP000245207"/>
    </source>
</evidence>
<dbReference type="STRING" id="35608.A0A2U1MFM9"/>
<dbReference type="PANTHER" id="PTHR12498">
    <property type="entry name" value="N-TERMINAL ASPARAGINE AMIDOHYDROLASE"/>
    <property type="match status" value="1"/>
</dbReference>
<dbReference type="EMBL" id="PKPP01005452">
    <property type="protein sequence ID" value="PWA60065.1"/>
    <property type="molecule type" value="Genomic_DNA"/>
</dbReference>
<dbReference type="GO" id="GO:0008418">
    <property type="term" value="F:protein-N-terminal asparagine amidohydrolase activity"/>
    <property type="evidence" value="ECO:0007669"/>
    <property type="project" value="InterPro"/>
</dbReference>
<sequence>MIAVTCDNVQGGDMVRALLKHDHLVYASGLFRATTERKFSVPEESGSQSNVQTCVYVFQREYAIVNPERVKIIGTDEATTCVGIVIRNSRSGMTSCAHLDTPDVVDIGLSQMLSLVSDSDDNAILDVHLVGAFDDSAPQGNDDDGSELYSEMDGYSFPLCIKIVEKLAESKLKFQIQNFQVLKHNTRWDSEGNAYPIFHGLLVETSSGSVVPANFDRSTRCPDEIIRRIRLGASFENPILAGRLLDTYETQADRFVIKPFSWSMRQVHIASVMRHRSDLEILLTTSTSPAAEVPDFVDNQKRIWEYLIQHPDWKEAFPSKAPRVFKRTGGTNWEMSSE</sequence>
<gene>
    <name evidence="1" type="ORF">CTI12_AA385560</name>
</gene>
<proteinExistence type="predicted"/>
<protein>
    <submittedName>
        <fullName evidence="1">Protein N-terminal asparagine amidohydrolase</fullName>
    </submittedName>
</protein>
<dbReference type="OrthoDB" id="539995at2759"/>
<name>A0A2U1MFM9_ARTAN</name>
<dbReference type="Pfam" id="PF14736">
    <property type="entry name" value="N_Asn_amidohyd"/>
    <property type="match status" value="1"/>
</dbReference>
<organism evidence="1 2">
    <name type="scientific">Artemisia annua</name>
    <name type="common">Sweet wormwood</name>
    <dbReference type="NCBI Taxonomy" id="35608"/>
    <lineage>
        <taxon>Eukaryota</taxon>
        <taxon>Viridiplantae</taxon>
        <taxon>Streptophyta</taxon>
        <taxon>Embryophyta</taxon>
        <taxon>Tracheophyta</taxon>
        <taxon>Spermatophyta</taxon>
        <taxon>Magnoliopsida</taxon>
        <taxon>eudicotyledons</taxon>
        <taxon>Gunneridae</taxon>
        <taxon>Pentapetalae</taxon>
        <taxon>asterids</taxon>
        <taxon>campanulids</taxon>
        <taxon>Asterales</taxon>
        <taxon>Asteraceae</taxon>
        <taxon>Asteroideae</taxon>
        <taxon>Anthemideae</taxon>
        <taxon>Artemisiinae</taxon>
        <taxon>Artemisia</taxon>
    </lineage>
</organism>
<dbReference type="GO" id="GO:0005634">
    <property type="term" value="C:nucleus"/>
    <property type="evidence" value="ECO:0007669"/>
    <property type="project" value="TreeGrafter"/>
</dbReference>
<comment type="caution">
    <text evidence="1">The sequence shown here is derived from an EMBL/GenBank/DDBJ whole genome shotgun (WGS) entry which is preliminary data.</text>
</comment>
<reference evidence="1 2" key="1">
    <citation type="journal article" date="2018" name="Mol. Plant">
        <title>The genome of Artemisia annua provides insight into the evolution of Asteraceae family and artemisinin biosynthesis.</title>
        <authorList>
            <person name="Shen Q."/>
            <person name="Zhang L."/>
            <person name="Liao Z."/>
            <person name="Wang S."/>
            <person name="Yan T."/>
            <person name="Shi P."/>
            <person name="Liu M."/>
            <person name="Fu X."/>
            <person name="Pan Q."/>
            <person name="Wang Y."/>
            <person name="Lv Z."/>
            <person name="Lu X."/>
            <person name="Zhang F."/>
            <person name="Jiang W."/>
            <person name="Ma Y."/>
            <person name="Chen M."/>
            <person name="Hao X."/>
            <person name="Li L."/>
            <person name="Tang Y."/>
            <person name="Lv G."/>
            <person name="Zhou Y."/>
            <person name="Sun X."/>
            <person name="Brodelius P.E."/>
            <person name="Rose J.K.C."/>
            <person name="Tang K."/>
        </authorList>
    </citation>
    <scope>NUCLEOTIDE SEQUENCE [LARGE SCALE GENOMIC DNA]</scope>
    <source>
        <strain evidence="2">cv. Huhao1</strain>
        <tissue evidence="1">Leaf</tissue>
    </source>
</reference>
<dbReference type="InterPro" id="IPR026750">
    <property type="entry name" value="NTAN1"/>
</dbReference>